<evidence type="ECO:0008006" key="4">
    <source>
        <dbReference type="Google" id="ProtNLM"/>
    </source>
</evidence>
<dbReference type="AlphaFoldDB" id="A0A7I9UZI5"/>
<dbReference type="PANTHER" id="PTHR39441:SF1">
    <property type="entry name" value="DUF2252 DOMAIN-CONTAINING PROTEIN"/>
    <property type="match status" value="1"/>
</dbReference>
<name>A0A7I9UZI5_9ACTN</name>
<keyword evidence="3" id="KW-1185">Reference proteome</keyword>
<dbReference type="PANTHER" id="PTHR39441">
    <property type="entry name" value="DUF2252 DOMAIN-CONTAINING PROTEIN"/>
    <property type="match status" value="1"/>
</dbReference>
<evidence type="ECO:0000313" key="2">
    <source>
        <dbReference type="EMBL" id="GED98336.1"/>
    </source>
</evidence>
<proteinExistence type="predicted"/>
<feature type="region of interest" description="Disordered" evidence="1">
    <location>
        <begin position="1"/>
        <end position="39"/>
    </location>
</feature>
<comment type="caution">
    <text evidence="2">The sequence shown here is derived from an EMBL/GenBank/DDBJ whole genome shotgun (WGS) entry which is preliminary data.</text>
</comment>
<reference evidence="3" key="1">
    <citation type="submission" date="2019-06" db="EMBL/GenBank/DDBJ databases">
        <title>Gordonia isolated from sludge of a wastewater treatment plant.</title>
        <authorList>
            <person name="Tamura T."/>
            <person name="Aoyama K."/>
            <person name="Kang Y."/>
            <person name="Saito S."/>
            <person name="Akiyama N."/>
            <person name="Yazawa K."/>
            <person name="Gonoi T."/>
            <person name="Mikami Y."/>
        </authorList>
    </citation>
    <scope>NUCLEOTIDE SEQUENCE [LARGE SCALE GENOMIC DNA]</scope>
    <source>
        <strain evidence="3">NBRC 107697</strain>
    </source>
</reference>
<sequence length="456" mass="50499">MHAAAAPVPPRPGTVDGKAQRKVAPRRGQGVWDPDRRDQDPLVTILAQEDIRDPGLLALRHGRMGASPWNYYRGAAAVMAADLASHPDSGIRVQLCGDAHVLNFGLWNTPERRLAFDLRDFDETLPGPFEWDLKRFLTSLVVLSRESGLRDKATRKAVAAGFRGYREWIARYATWPEIDIWTDIAEFDRLVQYAVPADDQERTGRILEKRAAKRTSRGALDKLTVVADGRRQIVEKHPYRVHVGDGYASQLNSVLEQYLATVRDDLKVLLGSFDVVDAVQQVVGVGSVGMRVFLILAEERRTGDPLFLQVKQAGPSVYEPWLGASTYARHGERVVHGQRLIQSAGDSFLGWVSASGGDQRHDYYVRQFRDGKVVPTGAEIAPQLARYAGVCGHVLARAHARGGDVAAINDYLGKSDRVEEAFTAFAFAYDDQNARDQVQLAKAIEDGRVVAEPGWP</sequence>
<evidence type="ECO:0000313" key="3">
    <source>
        <dbReference type="Proteomes" id="UP000444980"/>
    </source>
</evidence>
<dbReference type="Proteomes" id="UP000444980">
    <property type="component" value="Unassembled WGS sequence"/>
</dbReference>
<protein>
    <recommendedName>
        <fullName evidence="4">DUF2252 domain-containing protein</fullName>
    </recommendedName>
</protein>
<dbReference type="Pfam" id="PF10009">
    <property type="entry name" value="DUF2252"/>
    <property type="match status" value="1"/>
</dbReference>
<dbReference type="OrthoDB" id="1491115at2"/>
<accession>A0A7I9UZI5</accession>
<dbReference type="EMBL" id="BJOU01000002">
    <property type="protein sequence ID" value="GED98336.1"/>
    <property type="molecule type" value="Genomic_DNA"/>
</dbReference>
<dbReference type="RefSeq" id="WP_161927769.1">
    <property type="nucleotide sequence ID" value="NZ_BJOU01000002.1"/>
</dbReference>
<evidence type="ECO:0000256" key="1">
    <source>
        <dbReference type="SAM" id="MobiDB-lite"/>
    </source>
</evidence>
<gene>
    <name evidence="2" type="ORF">nbrc107697_23750</name>
</gene>
<dbReference type="InterPro" id="IPR018721">
    <property type="entry name" value="DUF2252"/>
</dbReference>
<organism evidence="2 3">
    <name type="scientific">Gordonia crocea</name>
    <dbReference type="NCBI Taxonomy" id="589162"/>
    <lineage>
        <taxon>Bacteria</taxon>
        <taxon>Bacillati</taxon>
        <taxon>Actinomycetota</taxon>
        <taxon>Actinomycetes</taxon>
        <taxon>Mycobacteriales</taxon>
        <taxon>Gordoniaceae</taxon>
        <taxon>Gordonia</taxon>
    </lineage>
</organism>